<gene>
    <name evidence="2" type="ORF">SAMN05421541_101162</name>
</gene>
<protein>
    <submittedName>
        <fullName evidence="2">Uncharacterized protein</fullName>
    </submittedName>
</protein>
<keyword evidence="3" id="KW-1185">Reference proteome</keyword>
<evidence type="ECO:0000313" key="3">
    <source>
        <dbReference type="Proteomes" id="UP000199645"/>
    </source>
</evidence>
<dbReference type="EMBL" id="FONV01000001">
    <property type="protein sequence ID" value="SFE32328.1"/>
    <property type="molecule type" value="Genomic_DNA"/>
</dbReference>
<dbReference type="STRING" id="35752.SAMN05421541_101162"/>
<feature type="compositionally biased region" description="Basic residues" evidence="1">
    <location>
        <begin position="294"/>
        <end position="344"/>
    </location>
</feature>
<dbReference type="AlphaFoldDB" id="A0A1I1ZLV1"/>
<feature type="region of interest" description="Disordered" evidence="1">
    <location>
        <begin position="218"/>
        <end position="248"/>
    </location>
</feature>
<feature type="region of interest" description="Disordered" evidence="1">
    <location>
        <begin position="267"/>
        <end position="388"/>
    </location>
</feature>
<organism evidence="2 3">
    <name type="scientific">Actinoplanes philippinensis</name>
    <dbReference type="NCBI Taxonomy" id="35752"/>
    <lineage>
        <taxon>Bacteria</taxon>
        <taxon>Bacillati</taxon>
        <taxon>Actinomycetota</taxon>
        <taxon>Actinomycetes</taxon>
        <taxon>Micromonosporales</taxon>
        <taxon>Micromonosporaceae</taxon>
        <taxon>Actinoplanes</taxon>
    </lineage>
</organism>
<name>A0A1I1ZLV1_9ACTN</name>
<accession>A0A1I1ZLV1</accession>
<dbReference type="Proteomes" id="UP000199645">
    <property type="component" value="Unassembled WGS sequence"/>
</dbReference>
<evidence type="ECO:0000313" key="2">
    <source>
        <dbReference type="EMBL" id="SFE32328.1"/>
    </source>
</evidence>
<feature type="compositionally biased region" description="Low complexity" evidence="1">
    <location>
        <begin position="142"/>
        <end position="151"/>
    </location>
</feature>
<feature type="compositionally biased region" description="Basic and acidic residues" evidence="1">
    <location>
        <begin position="271"/>
        <end position="293"/>
    </location>
</feature>
<feature type="compositionally biased region" description="Polar residues" evidence="1">
    <location>
        <begin position="64"/>
        <end position="80"/>
    </location>
</feature>
<proteinExistence type="predicted"/>
<feature type="compositionally biased region" description="Gly residues" evidence="1">
    <location>
        <begin position="126"/>
        <end position="141"/>
    </location>
</feature>
<reference evidence="2 3" key="1">
    <citation type="submission" date="2016-10" db="EMBL/GenBank/DDBJ databases">
        <authorList>
            <person name="de Groot N.N."/>
        </authorList>
    </citation>
    <scope>NUCLEOTIDE SEQUENCE [LARGE SCALE GENOMIC DNA]</scope>
    <source>
        <strain evidence="2 3">DSM 43019</strain>
    </source>
</reference>
<evidence type="ECO:0000256" key="1">
    <source>
        <dbReference type="SAM" id="MobiDB-lite"/>
    </source>
</evidence>
<feature type="compositionally biased region" description="Basic residues" evidence="1">
    <location>
        <begin position="377"/>
        <end position="388"/>
    </location>
</feature>
<sequence length="388" mass="40707">MAGRPGTDRAGSGALRTDHIGTAGIRTDPVGTGGSRTDHLDTGGSRTDPVDTGESRTDHLDTGGSRTNHVGTGGNRTNHVGTGGNRTDHVGTGSNRTRLAGTGGSRTACGDTGRFRGRGRRVPGIRPGGTDPGGAGRGRSGPGMARGRAAAECSGGSLGNVSGQFGESWTTRRSCLGLAGRAEPRPHLGCPVAGVAAGLDRTGPGRVVAGNSRGAVRRPWLEPAGAGNDRIRRDGNGRGGHVLGGRRPLAGCADQRLADVSRVAVAGNGRLDGRGPGRSDLRPGHDPPRPVDRRHTRRPRHLAKRHGTKRHGTRRDRPRLDRGKRHRAKRDRAKRHLAKRHPTRWPRAGWALRARRGQGRGWTTAAGRLPGGIPGRLRLRRGRAGGGR</sequence>
<feature type="region of interest" description="Disordered" evidence="1">
    <location>
        <begin position="1"/>
        <end position="166"/>
    </location>
</feature>